<accession>A0A8F6TYJ3</accession>
<dbReference type="EMBL" id="CP079194">
    <property type="protein sequence ID" value="QXT40293.1"/>
    <property type="molecule type" value="Genomic_DNA"/>
</dbReference>
<sequence length="364" mass="39250">MSPRSGARNLLKNCARAQAGQSLLIAHEPADLGYFDGKVVGHVAREARDLGLHVRLIDVGFDAENPQLSPALLEQVEHADIVLFLARLGDQLRFCHMPEGKTIVTSFAATEELLGSGFGTGHYHAFEALKAATDRALGHAREVRLTCPRGTDVRGATQLDGADTRLKRFPLSVFAALPAARFSGRVALPGFLTGTGSKYYTPYHLSLDGPLLALFSKGRLTGFAGAPHAVAQAEAHYDHVAGKFDLDRNTVHSWHAGIHPGCGFPWTLEEHTERWGGTAFGNPRLAHFHTCGAYAPGEISWNVIDPTISLDGVPIWEDGVFQAHRLSGVAEIFSQYPDVAAMFASPDRAIGLSDRALYAEAAEV</sequence>
<protein>
    <submittedName>
        <fullName evidence="1">Uncharacterized protein</fullName>
    </submittedName>
</protein>
<organism evidence="1 2">
    <name type="scientific">Gymnodinialimonas ceratoperidinii</name>
    <dbReference type="NCBI Taxonomy" id="2856823"/>
    <lineage>
        <taxon>Bacteria</taxon>
        <taxon>Pseudomonadati</taxon>
        <taxon>Pseudomonadota</taxon>
        <taxon>Alphaproteobacteria</taxon>
        <taxon>Rhodobacterales</taxon>
        <taxon>Paracoccaceae</taxon>
        <taxon>Gymnodinialimonas</taxon>
    </lineage>
</organism>
<dbReference type="RefSeq" id="WP_219003430.1">
    <property type="nucleotide sequence ID" value="NZ_CP079194.1"/>
</dbReference>
<evidence type="ECO:0000313" key="2">
    <source>
        <dbReference type="Proteomes" id="UP000825009"/>
    </source>
</evidence>
<dbReference type="Proteomes" id="UP000825009">
    <property type="component" value="Chromosome"/>
</dbReference>
<dbReference type="AlphaFoldDB" id="A0A8F6TYJ3"/>
<evidence type="ECO:0000313" key="1">
    <source>
        <dbReference type="EMBL" id="QXT40293.1"/>
    </source>
</evidence>
<gene>
    <name evidence="1" type="ORF">KYE46_03310</name>
</gene>
<proteinExistence type="predicted"/>
<reference evidence="1 2" key="1">
    <citation type="submission" date="2021-07" db="EMBL/GenBank/DDBJ databases">
        <title>A novel Jannaschia species isolated from marine dinoflagellate Ceratoperidinium margalefii.</title>
        <authorList>
            <person name="Jiang Y."/>
            <person name="Li Z."/>
        </authorList>
    </citation>
    <scope>NUCLEOTIDE SEQUENCE [LARGE SCALE GENOMIC DNA]</scope>
    <source>
        <strain evidence="1 2">J12C1-MA-4</strain>
    </source>
</reference>
<name>A0A8F6TYJ3_9RHOB</name>
<dbReference type="KEGG" id="gce:KYE46_03310"/>
<keyword evidence="2" id="KW-1185">Reference proteome</keyword>